<keyword evidence="1" id="KW-0479">Metal-binding</keyword>
<dbReference type="InterPro" id="IPR005019">
    <property type="entry name" value="Adenine_glyco"/>
</dbReference>
<feature type="binding site" evidence="1">
    <location>
        <position position="14"/>
    </location>
    <ligand>
        <name>Zn(2+)</name>
        <dbReference type="ChEBI" id="CHEBI:29105"/>
    </ligand>
</feature>
<dbReference type="PANTHER" id="PTHR30037">
    <property type="entry name" value="DNA-3-METHYLADENINE GLYCOSYLASE 1"/>
    <property type="match status" value="1"/>
</dbReference>
<comment type="caution">
    <text evidence="2">The sequence shown here is derived from an EMBL/GenBank/DDBJ whole genome shotgun (WGS) entry which is preliminary data.</text>
</comment>
<keyword evidence="1" id="KW-0862">Zinc</keyword>
<dbReference type="GO" id="GO:0006284">
    <property type="term" value="P:base-excision repair"/>
    <property type="evidence" value="ECO:0007669"/>
    <property type="project" value="InterPro"/>
</dbReference>
<keyword evidence="3" id="KW-1185">Reference proteome</keyword>
<dbReference type="InterPro" id="IPR052891">
    <property type="entry name" value="DNA-3mA_glycosylase"/>
</dbReference>
<dbReference type="AlphaFoldDB" id="A0A0R1GRT7"/>
<accession>A0A0R1GRT7</accession>
<dbReference type="Gene3D" id="1.10.340.30">
    <property type="entry name" value="Hypothetical protein, domain 2"/>
    <property type="match status" value="1"/>
</dbReference>
<dbReference type="EMBL" id="AZDA01000058">
    <property type="protein sequence ID" value="KRK36733.1"/>
    <property type="molecule type" value="Genomic_DNA"/>
</dbReference>
<reference evidence="2 3" key="1">
    <citation type="journal article" date="2015" name="Genome Announc.">
        <title>Expanding the biotechnology potential of lactobacilli through comparative genomics of 213 strains and associated genera.</title>
        <authorList>
            <person name="Sun Z."/>
            <person name="Harris H.M."/>
            <person name="McCann A."/>
            <person name="Guo C."/>
            <person name="Argimon S."/>
            <person name="Zhang W."/>
            <person name="Yang X."/>
            <person name="Jeffery I.B."/>
            <person name="Cooney J.C."/>
            <person name="Kagawa T.F."/>
            <person name="Liu W."/>
            <person name="Song Y."/>
            <person name="Salvetti E."/>
            <person name="Wrobel A."/>
            <person name="Rasinkangas P."/>
            <person name="Parkhill J."/>
            <person name="Rea M.C."/>
            <person name="O'Sullivan O."/>
            <person name="Ritari J."/>
            <person name="Douillard F.P."/>
            <person name="Paul Ross R."/>
            <person name="Yang R."/>
            <person name="Briner A.E."/>
            <person name="Felis G.E."/>
            <person name="de Vos W.M."/>
            <person name="Barrangou R."/>
            <person name="Klaenhammer T.R."/>
            <person name="Caufield P.W."/>
            <person name="Cui Y."/>
            <person name="Zhang H."/>
            <person name="O'Toole P.W."/>
        </authorList>
    </citation>
    <scope>NUCLEOTIDE SEQUENCE [LARGE SCALE GENOMIC DNA]</scope>
    <source>
        <strain evidence="2 3">DSM 20003</strain>
    </source>
</reference>
<gene>
    <name evidence="2" type="ORF">FC07_GL002965</name>
</gene>
<dbReference type="Proteomes" id="UP000051461">
    <property type="component" value="Unassembled WGS sequence"/>
</dbReference>
<evidence type="ECO:0000313" key="2">
    <source>
        <dbReference type="EMBL" id="KRK36733.1"/>
    </source>
</evidence>
<dbReference type="SUPFAM" id="SSF48150">
    <property type="entry name" value="DNA-glycosylase"/>
    <property type="match status" value="1"/>
</dbReference>
<dbReference type="PANTHER" id="PTHR30037:SF4">
    <property type="entry name" value="DNA-3-METHYLADENINE GLYCOSYLASE I"/>
    <property type="match status" value="1"/>
</dbReference>
<evidence type="ECO:0000256" key="1">
    <source>
        <dbReference type="PIRSR" id="PIRSR605019-1"/>
    </source>
</evidence>
<sequence>MSALVKSVGVQFYHDHFGQPTHDDQRLFLLLTVGVFQAGLSWQAAASKIPVFQQRFANFDPQVVAAFTEPEIMALAADPEMIRNPRKIRAIVQNARAMLAVQNEFGSFATYLWRFADGQPYLLAPDYETERTSALGSRVAKDLKRRHFTFVGPIVTHMFLRAAGIIQISS</sequence>
<dbReference type="Pfam" id="PF03352">
    <property type="entry name" value="Adenine_glyco"/>
    <property type="match status" value="1"/>
</dbReference>
<dbReference type="PATRIC" id="fig|1423726.3.peg.3077"/>
<dbReference type="GO" id="GO:0046872">
    <property type="term" value="F:metal ion binding"/>
    <property type="evidence" value="ECO:0007669"/>
    <property type="project" value="UniProtKB-KW"/>
</dbReference>
<dbReference type="STRING" id="1423726.FC07_GL002965"/>
<proteinExistence type="predicted"/>
<organism evidence="2 3">
    <name type="scientific">Loigolactobacillus bifermentans DSM 20003</name>
    <dbReference type="NCBI Taxonomy" id="1423726"/>
    <lineage>
        <taxon>Bacteria</taxon>
        <taxon>Bacillati</taxon>
        <taxon>Bacillota</taxon>
        <taxon>Bacilli</taxon>
        <taxon>Lactobacillales</taxon>
        <taxon>Lactobacillaceae</taxon>
        <taxon>Loigolactobacillus</taxon>
    </lineage>
</organism>
<protein>
    <submittedName>
        <fullName evidence="2">3-methyladenine DNA glycosylase</fullName>
    </submittedName>
</protein>
<dbReference type="InterPro" id="IPR011257">
    <property type="entry name" value="DNA_glycosylase"/>
</dbReference>
<name>A0A0R1GRT7_9LACO</name>
<dbReference type="GO" id="GO:0008725">
    <property type="term" value="F:DNA-3-methyladenine glycosylase activity"/>
    <property type="evidence" value="ECO:0007669"/>
    <property type="project" value="InterPro"/>
</dbReference>
<evidence type="ECO:0000313" key="3">
    <source>
        <dbReference type="Proteomes" id="UP000051461"/>
    </source>
</evidence>